<evidence type="ECO:0000313" key="2">
    <source>
        <dbReference type="Proteomes" id="UP000800038"/>
    </source>
</evidence>
<reference evidence="1" key="1">
    <citation type="journal article" date="2020" name="Stud. Mycol.">
        <title>101 Dothideomycetes genomes: a test case for predicting lifestyles and emergence of pathogens.</title>
        <authorList>
            <person name="Haridas S."/>
            <person name="Albert R."/>
            <person name="Binder M."/>
            <person name="Bloem J."/>
            <person name="Labutti K."/>
            <person name="Salamov A."/>
            <person name="Andreopoulos B."/>
            <person name="Baker S."/>
            <person name="Barry K."/>
            <person name="Bills G."/>
            <person name="Bluhm B."/>
            <person name="Cannon C."/>
            <person name="Castanera R."/>
            <person name="Culley D."/>
            <person name="Daum C."/>
            <person name="Ezra D."/>
            <person name="Gonzalez J."/>
            <person name="Henrissat B."/>
            <person name="Kuo A."/>
            <person name="Liang C."/>
            <person name="Lipzen A."/>
            <person name="Lutzoni F."/>
            <person name="Magnuson J."/>
            <person name="Mondo S."/>
            <person name="Nolan M."/>
            <person name="Ohm R."/>
            <person name="Pangilinan J."/>
            <person name="Park H.-J."/>
            <person name="Ramirez L."/>
            <person name="Alfaro M."/>
            <person name="Sun H."/>
            <person name="Tritt A."/>
            <person name="Yoshinaga Y."/>
            <person name="Zwiers L.-H."/>
            <person name="Turgeon B."/>
            <person name="Goodwin S."/>
            <person name="Spatafora J."/>
            <person name="Crous P."/>
            <person name="Grigoriev I."/>
        </authorList>
    </citation>
    <scope>NUCLEOTIDE SEQUENCE</scope>
    <source>
        <strain evidence="1">CBS 161.51</strain>
    </source>
</reference>
<name>A0A6A5SMH6_9PLEO</name>
<evidence type="ECO:0000313" key="1">
    <source>
        <dbReference type="EMBL" id="KAF1939766.1"/>
    </source>
</evidence>
<gene>
    <name evidence="1" type="ORF">EJ02DRAFT_246812</name>
</gene>
<accession>A0A6A5SMH6</accession>
<sequence length="163" mass="18680">MYWSSCGGGVISSGFAGFALRLKNREIRCYYHLLACFSYQHSSSLRVKRQTYDCGCSFNSIYSAYEGGESRIDEVIRRAVVSGMAPMHLMPKVRNRPRSHHRSLIPYREISQIQHPVQRHTLGSGIIVSLKACIHSLILYCLPLETRPSRRTIHKHSVHDLDY</sequence>
<dbReference type="EMBL" id="ML976075">
    <property type="protein sequence ID" value="KAF1939766.1"/>
    <property type="molecule type" value="Genomic_DNA"/>
</dbReference>
<dbReference type="AlphaFoldDB" id="A0A6A5SMH6"/>
<proteinExistence type="predicted"/>
<protein>
    <submittedName>
        <fullName evidence="1">Uncharacterized protein</fullName>
    </submittedName>
</protein>
<dbReference type="Proteomes" id="UP000800038">
    <property type="component" value="Unassembled WGS sequence"/>
</dbReference>
<organism evidence="1 2">
    <name type="scientific">Clathrospora elynae</name>
    <dbReference type="NCBI Taxonomy" id="706981"/>
    <lineage>
        <taxon>Eukaryota</taxon>
        <taxon>Fungi</taxon>
        <taxon>Dikarya</taxon>
        <taxon>Ascomycota</taxon>
        <taxon>Pezizomycotina</taxon>
        <taxon>Dothideomycetes</taxon>
        <taxon>Pleosporomycetidae</taxon>
        <taxon>Pleosporales</taxon>
        <taxon>Diademaceae</taxon>
        <taxon>Clathrospora</taxon>
    </lineage>
</organism>
<keyword evidence="2" id="KW-1185">Reference proteome</keyword>